<keyword evidence="1" id="KW-0229">DNA integration</keyword>
<dbReference type="InterPro" id="IPR013762">
    <property type="entry name" value="Integrase-like_cat_sf"/>
</dbReference>
<evidence type="ECO:0008006" key="7">
    <source>
        <dbReference type="Google" id="ProtNLM"/>
    </source>
</evidence>
<dbReference type="InterPro" id="IPR002104">
    <property type="entry name" value="Integrase_catalytic"/>
</dbReference>
<evidence type="ECO:0000256" key="2">
    <source>
        <dbReference type="ARBA" id="ARBA00023125"/>
    </source>
</evidence>
<evidence type="ECO:0000259" key="4">
    <source>
        <dbReference type="PROSITE" id="PS51898"/>
    </source>
</evidence>
<dbReference type="GO" id="GO:0015074">
    <property type="term" value="P:DNA integration"/>
    <property type="evidence" value="ECO:0007669"/>
    <property type="project" value="UniProtKB-KW"/>
</dbReference>
<feature type="non-terminal residue" evidence="6">
    <location>
        <position position="1"/>
    </location>
</feature>
<keyword evidence="2" id="KW-0238">DNA-binding</keyword>
<feature type="domain" description="Core-binding (CB)" evidence="5">
    <location>
        <begin position="17"/>
        <end position="96"/>
    </location>
</feature>
<dbReference type="AlphaFoldDB" id="X1IES9"/>
<dbReference type="GO" id="GO:0006310">
    <property type="term" value="P:DNA recombination"/>
    <property type="evidence" value="ECO:0007669"/>
    <property type="project" value="UniProtKB-KW"/>
</dbReference>
<dbReference type="PROSITE" id="PS51898">
    <property type="entry name" value="TYR_RECOMBINASE"/>
    <property type="match status" value="1"/>
</dbReference>
<dbReference type="PROSITE" id="PS51900">
    <property type="entry name" value="CB"/>
    <property type="match status" value="1"/>
</dbReference>
<dbReference type="InterPro" id="IPR050090">
    <property type="entry name" value="Tyrosine_recombinase_XerCD"/>
</dbReference>
<name>X1IES9_9ZZZZ</name>
<proteinExistence type="predicted"/>
<dbReference type="EMBL" id="BARU01030558">
    <property type="protein sequence ID" value="GAH64599.1"/>
    <property type="molecule type" value="Genomic_DNA"/>
</dbReference>
<dbReference type="Gene3D" id="1.10.150.130">
    <property type="match status" value="1"/>
</dbReference>
<dbReference type="GO" id="GO:0003677">
    <property type="term" value="F:DNA binding"/>
    <property type="evidence" value="ECO:0007669"/>
    <property type="project" value="UniProtKB-KW"/>
</dbReference>
<feature type="non-terminal residue" evidence="6">
    <location>
        <position position="264"/>
    </location>
</feature>
<evidence type="ECO:0000313" key="6">
    <source>
        <dbReference type="EMBL" id="GAH64599.1"/>
    </source>
</evidence>
<dbReference type="InterPro" id="IPR004107">
    <property type="entry name" value="Integrase_SAM-like_N"/>
</dbReference>
<gene>
    <name evidence="6" type="ORF">S03H2_48468</name>
</gene>
<keyword evidence="3" id="KW-0233">DNA recombination</keyword>
<dbReference type="Pfam" id="PF00589">
    <property type="entry name" value="Phage_integrase"/>
    <property type="match status" value="1"/>
</dbReference>
<dbReference type="InterPro" id="IPR011010">
    <property type="entry name" value="DNA_brk_join_enz"/>
</dbReference>
<dbReference type="InterPro" id="IPR044068">
    <property type="entry name" value="CB"/>
</dbReference>
<dbReference type="PANTHER" id="PTHR30349">
    <property type="entry name" value="PHAGE INTEGRASE-RELATED"/>
    <property type="match status" value="1"/>
</dbReference>
<reference evidence="6" key="1">
    <citation type="journal article" date="2014" name="Front. Microbiol.">
        <title>High frequency of phylogenetically diverse reductive dehalogenase-homologous genes in deep subseafloor sedimentary metagenomes.</title>
        <authorList>
            <person name="Kawai M."/>
            <person name="Futagami T."/>
            <person name="Toyoda A."/>
            <person name="Takaki Y."/>
            <person name="Nishi S."/>
            <person name="Hori S."/>
            <person name="Arai W."/>
            <person name="Tsubouchi T."/>
            <person name="Morono Y."/>
            <person name="Uchiyama I."/>
            <person name="Ito T."/>
            <person name="Fujiyama A."/>
            <person name="Inagaki F."/>
            <person name="Takami H."/>
        </authorList>
    </citation>
    <scope>NUCLEOTIDE SEQUENCE</scope>
    <source>
        <strain evidence="6">Expedition CK06-06</strain>
    </source>
</reference>
<comment type="caution">
    <text evidence="6">The sequence shown here is derived from an EMBL/GenBank/DDBJ whole genome shotgun (WGS) entry which is preliminary data.</text>
</comment>
<dbReference type="SUPFAM" id="SSF56349">
    <property type="entry name" value="DNA breaking-rejoining enzymes"/>
    <property type="match status" value="1"/>
</dbReference>
<sequence>SLEKGTYSSAGRVTIGEYFGRWLKDYVQSNLSPRTTEGYEYICNHYFLPCLGNIKLSGLKPEHLQHYYSEKLSSGLSAQTVRHHHACVHRALQTAVEWGLLARNPADAVKPPRVQAPEIQTWDEGDIAVFLEATRQTPYYALFHTALFTGMRRSELLALRWCDLDLLLCQLYVTRSLHVLKGGQVVIRQPKSAKGKRMIALSPLTVSVLREHQEKQMLERTMLGKSLMDNDLVFNNIEGKPLLPNTVTHAWIKLVRCSGLKPIR</sequence>
<evidence type="ECO:0000256" key="1">
    <source>
        <dbReference type="ARBA" id="ARBA00022908"/>
    </source>
</evidence>
<evidence type="ECO:0000256" key="3">
    <source>
        <dbReference type="ARBA" id="ARBA00023172"/>
    </source>
</evidence>
<feature type="domain" description="Tyr recombinase" evidence="4">
    <location>
        <begin position="115"/>
        <end position="264"/>
    </location>
</feature>
<dbReference type="PANTHER" id="PTHR30349:SF91">
    <property type="entry name" value="INTA PROTEIN"/>
    <property type="match status" value="1"/>
</dbReference>
<dbReference type="Gene3D" id="1.10.443.10">
    <property type="entry name" value="Intergrase catalytic core"/>
    <property type="match status" value="1"/>
</dbReference>
<dbReference type="Pfam" id="PF14659">
    <property type="entry name" value="Phage_int_SAM_3"/>
    <property type="match status" value="1"/>
</dbReference>
<accession>X1IES9</accession>
<evidence type="ECO:0000259" key="5">
    <source>
        <dbReference type="PROSITE" id="PS51900"/>
    </source>
</evidence>
<organism evidence="6">
    <name type="scientific">marine sediment metagenome</name>
    <dbReference type="NCBI Taxonomy" id="412755"/>
    <lineage>
        <taxon>unclassified sequences</taxon>
        <taxon>metagenomes</taxon>
        <taxon>ecological metagenomes</taxon>
    </lineage>
</organism>
<protein>
    <recommendedName>
        <fullName evidence="7">Tyr recombinase domain-containing protein</fullName>
    </recommendedName>
</protein>
<dbReference type="InterPro" id="IPR010998">
    <property type="entry name" value="Integrase_recombinase_N"/>
</dbReference>